<dbReference type="Gene3D" id="1.10.510.10">
    <property type="entry name" value="Transferase(Phosphotransferase) domain 1"/>
    <property type="match status" value="1"/>
</dbReference>
<dbReference type="GO" id="GO:0004674">
    <property type="term" value="F:protein serine/threonine kinase activity"/>
    <property type="evidence" value="ECO:0007669"/>
    <property type="project" value="UniProtKB-KW"/>
</dbReference>
<comment type="catalytic activity">
    <reaction evidence="8">
        <text>L-seryl-[protein] + ATP = O-phospho-L-seryl-[protein] + ADP + H(+)</text>
        <dbReference type="Rhea" id="RHEA:17989"/>
        <dbReference type="Rhea" id="RHEA-COMP:9863"/>
        <dbReference type="Rhea" id="RHEA-COMP:11604"/>
        <dbReference type="ChEBI" id="CHEBI:15378"/>
        <dbReference type="ChEBI" id="CHEBI:29999"/>
        <dbReference type="ChEBI" id="CHEBI:30616"/>
        <dbReference type="ChEBI" id="CHEBI:83421"/>
        <dbReference type="ChEBI" id="CHEBI:456216"/>
        <dbReference type="EC" id="2.7.11.1"/>
    </reaction>
</comment>
<dbReference type="SUPFAM" id="SSF56112">
    <property type="entry name" value="Protein kinase-like (PK-like)"/>
    <property type="match status" value="1"/>
</dbReference>
<evidence type="ECO:0000313" key="12">
    <source>
        <dbReference type="Proteomes" id="UP001178507"/>
    </source>
</evidence>
<sequence>MADGPRVGLAGVPTRKGRKRPEAEEGSPRKFNPLQYYEEIRHLGSGAVGAAVVVRRLSDGRRLVAKKCSVKDMDEKQRQMCFEEIALLQKVRHECIAQLVDFVWASKDMLSYWIVLKFYSGGDVQSEIDNCRENELELPVGKAKNWVTQLCMALKHVHKLRIVHRDVKGSNMFITGARNIVLGDFGVSKQLTESQQKAMTSVGSPMYMAPEWWDGRGGTAASDMWSVGVVLFELLALRRPFEASNVLSLVHKITTEEPAALPEDADPQLAALALKLLDKRPEHRPSAEEALDKGLEDVEKILTIYREALEKKSEKRLRRLAKEEDAAAGKKPRRPSRSCSDGDSSGSAAIAGFRGINLVEIARRQAGTLPATVDEAGEDEGSEGSSDDEDEEDESEESSSGLDADESEEGSSDESGLQDSWGDVAVKTQDPQQLLGGLAGAAGQKRRVRQQIW</sequence>
<dbReference type="SMART" id="SM00220">
    <property type="entry name" value="S_TKc"/>
    <property type="match status" value="1"/>
</dbReference>
<evidence type="ECO:0000256" key="8">
    <source>
        <dbReference type="ARBA" id="ARBA00048679"/>
    </source>
</evidence>
<reference evidence="11" key="1">
    <citation type="submission" date="2023-08" db="EMBL/GenBank/DDBJ databases">
        <authorList>
            <person name="Chen Y."/>
            <person name="Shah S."/>
            <person name="Dougan E. K."/>
            <person name="Thang M."/>
            <person name="Chan C."/>
        </authorList>
    </citation>
    <scope>NUCLEOTIDE SEQUENCE</scope>
</reference>
<feature type="region of interest" description="Disordered" evidence="9">
    <location>
        <begin position="1"/>
        <end position="29"/>
    </location>
</feature>
<keyword evidence="3" id="KW-0808">Transferase</keyword>
<evidence type="ECO:0000256" key="4">
    <source>
        <dbReference type="ARBA" id="ARBA00022741"/>
    </source>
</evidence>
<keyword evidence="4" id="KW-0547">Nucleotide-binding</keyword>
<dbReference type="InterPro" id="IPR000719">
    <property type="entry name" value="Prot_kinase_dom"/>
</dbReference>
<feature type="region of interest" description="Disordered" evidence="9">
    <location>
        <begin position="321"/>
        <end position="347"/>
    </location>
</feature>
<keyword evidence="6" id="KW-0067">ATP-binding</keyword>
<dbReference type="EC" id="2.7.11.1" evidence="1"/>
<name>A0AA36I832_9DINO</name>
<dbReference type="PROSITE" id="PS00108">
    <property type="entry name" value="PROTEIN_KINASE_ST"/>
    <property type="match status" value="1"/>
</dbReference>
<dbReference type="PANTHER" id="PTHR44899">
    <property type="entry name" value="CAMK FAMILY PROTEIN KINASE"/>
    <property type="match status" value="1"/>
</dbReference>
<keyword evidence="12" id="KW-1185">Reference proteome</keyword>
<dbReference type="PANTHER" id="PTHR44899:SF3">
    <property type="entry name" value="SERINE_THREONINE-PROTEIN KINASE NEK1"/>
    <property type="match status" value="1"/>
</dbReference>
<dbReference type="InterPro" id="IPR011009">
    <property type="entry name" value="Kinase-like_dom_sf"/>
</dbReference>
<evidence type="ECO:0000256" key="5">
    <source>
        <dbReference type="ARBA" id="ARBA00022777"/>
    </source>
</evidence>
<feature type="compositionally biased region" description="Acidic residues" evidence="9">
    <location>
        <begin position="375"/>
        <end position="412"/>
    </location>
</feature>
<evidence type="ECO:0000256" key="7">
    <source>
        <dbReference type="ARBA" id="ARBA00047899"/>
    </source>
</evidence>
<evidence type="ECO:0000259" key="10">
    <source>
        <dbReference type="PROSITE" id="PS50011"/>
    </source>
</evidence>
<comment type="caution">
    <text evidence="11">The sequence shown here is derived from an EMBL/GenBank/DDBJ whole genome shotgun (WGS) entry which is preliminary data.</text>
</comment>
<feature type="region of interest" description="Disordered" evidence="9">
    <location>
        <begin position="368"/>
        <end position="429"/>
    </location>
</feature>
<dbReference type="EMBL" id="CAUJNA010000946">
    <property type="protein sequence ID" value="CAJ1382797.1"/>
    <property type="molecule type" value="Genomic_DNA"/>
</dbReference>
<protein>
    <recommendedName>
        <fullName evidence="1">non-specific serine/threonine protein kinase</fullName>
        <ecNumber evidence="1">2.7.11.1</ecNumber>
    </recommendedName>
</protein>
<organism evidence="11 12">
    <name type="scientific">Effrenium voratum</name>
    <dbReference type="NCBI Taxonomy" id="2562239"/>
    <lineage>
        <taxon>Eukaryota</taxon>
        <taxon>Sar</taxon>
        <taxon>Alveolata</taxon>
        <taxon>Dinophyceae</taxon>
        <taxon>Suessiales</taxon>
        <taxon>Symbiodiniaceae</taxon>
        <taxon>Effrenium</taxon>
    </lineage>
</organism>
<dbReference type="AlphaFoldDB" id="A0AA36I832"/>
<feature type="compositionally biased region" description="Low complexity" evidence="9">
    <location>
        <begin position="337"/>
        <end position="347"/>
    </location>
</feature>
<dbReference type="Proteomes" id="UP001178507">
    <property type="component" value="Unassembled WGS sequence"/>
</dbReference>
<feature type="domain" description="Protein kinase" evidence="10">
    <location>
        <begin position="37"/>
        <end position="302"/>
    </location>
</feature>
<evidence type="ECO:0000256" key="3">
    <source>
        <dbReference type="ARBA" id="ARBA00022679"/>
    </source>
</evidence>
<comment type="catalytic activity">
    <reaction evidence="7">
        <text>L-threonyl-[protein] + ATP = O-phospho-L-threonyl-[protein] + ADP + H(+)</text>
        <dbReference type="Rhea" id="RHEA:46608"/>
        <dbReference type="Rhea" id="RHEA-COMP:11060"/>
        <dbReference type="Rhea" id="RHEA-COMP:11605"/>
        <dbReference type="ChEBI" id="CHEBI:15378"/>
        <dbReference type="ChEBI" id="CHEBI:30013"/>
        <dbReference type="ChEBI" id="CHEBI:30616"/>
        <dbReference type="ChEBI" id="CHEBI:61977"/>
        <dbReference type="ChEBI" id="CHEBI:456216"/>
        <dbReference type="EC" id="2.7.11.1"/>
    </reaction>
</comment>
<keyword evidence="2" id="KW-0723">Serine/threonine-protein kinase</keyword>
<evidence type="ECO:0000313" key="11">
    <source>
        <dbReference type="EMBL" id="CAJ1382797.1"/>
    </source>
</evidence>
<dbReference type="Pfam" id="PF00069">
    <property type="entry name" value="Pkinase"/>
    <property type="match status" value="1"/>
</dbReference>
<dbReference type="InterPro" id="IPR008271">
    <property type="entry name" value="Ser/Thr_kinase_AS"/>
</dbReference>
<dbReference type="InterPro" id="IPR051131">
    <property type="entry name" value="NEK_Ser/Thr_kinase_NIMA"/>
</dbReference>
<dbReference type="PROSITE" id="PS50011">
    <property type="entry name" value="PROTEIN_KINASE_DOM"/>
    <property type="match status" value="1"/>
</dbReference>
<evidence type="ECO:0000256" key="1">
    <source>
        <dbReference type="ARBA" id="ARBA00012513"/>
    </source>
</evidence>
<proteinExistence type="predicted"/>
<gene>
    <name evidence="11" type="ORF">EVOR1521_LOCUS10102</name>
</gene>
<evidence type="ECO:0000256" key="6">
    <source>
        <dbReference type="ARBA" id="ARBA00022840"/>
    </source>
</evidence>
<keyword evidence="5" id="KW-0418">Kinase</keyword>
<dbReference type="GO" id="GO:0005524">
    <property type="term" value="F:ATP binding"/>
    <property type="evidence" value="ECO:0007669"/>
    <property type="project" value="UniProtKB-KW"/>
</dbReference>
<evidence type="ECO:0000256" key="9">
    <source>
        <dbReference type="SAM" id="MobiDB-lite"/>
    </source>
</evidence>
<accession>A0AA36I832</accession>
<evidence type="ECO:0000256" key="2">
    <source>
        <dbReference type="ARBA" id="ARBA00022527"/>
    </source>
</evidence>